<sequence>MMVRLLLRSVTGSRNQLLNPNRDIYGDMELQTEVAGPPAGPHKIQQALLAESIIEATAKNVAFQNLINDKEKRQSLNSSASNGPPVRDA</sequence>
<evidence type="ECO:0000313" key="2">
    <source>
        <dbReference type="EMBL" id="KAK2095558.1"/>
    </source>
</evidence>
<comment type="caution">
    <text evidence="2">The sequence shown here is derived from an EMBL/GenBank/DDBJ whole genome shotgun (WGS) entry which is preliminary data.</text>
</comment>
<dbReference type="Proteomes" id="UP001266305">
    <property type="component" value="Unassembled WGS sequence"/>
</dbReference>
<dbReference type="EMBL" id="JASSZA010000013">
    <property type="protein sequence ID" value="KAK2095558.1"/>
    <property type="molecule type" value="Genomic_DNA"/>
</dbReference>
<evidence type="ECO:0000313" key="3">
    <source>
        <dbReference type="Proteomes" id="UP001266305"/>
    </source>
</evidence>
<protein>
    <submittedName>
        <fullName evidence="2">Uncharacterized protein</fullName>
    </submittedName>
</protein>
<gene>
    <name evidence="2" type="ORF">P7K49_026974</name>
</gene>
<accession>A0ABQ9UG80</accession>
<proteinExistence type="predicted"/>
<feature type="region of interest" description="Disordered" evidence="1">
    <location>
        <begin position="69"/>
        <end position="89"/>
    </location>
</feature>
<reference evidence="2 3" key="1">
    <citation type="submission" date="2023-05" db="EMBL/GenBank/DDBJ databases">
        <title>B98-5 Cell Line De Novo Hybrid Assembly: An Optical Mapping Approach.</title>
        <authorList>
            <person name="Kananen K."/>
            <person name="Auerbach J.A."/>
            <person name="Kautto E."/>
            <person name="Blachly J.S."/>
        </authorList>
    </citation>
    <scope>NUCLEOTIDE SEQUENCE [LARGE SCALE GENOMIC DNA]</scope>
    <source>
        <strain evidence="2">B95-8</strain>
        <tissue evidence="2">Cell line</tissue>
    </source>
</reference>
<organism evidence="2 3">
    <name type="scientific">Saguinus oedipus</name>
    <name type="common">Cotton-top tamarin</name>
    <name type="synonym">Oedipomidas oedipus</name>
    <dbReference type="NCBI Taxonomy" id="9490"/>
    <lineage>
        <taxon>Eukaryota</taxon>
        <taxon>Metazoa</taxon>
        <taxon>Chordata</taxon>
        <taxon>Craniata</taxon>
        <taxon>Vertebrata</taxon>
        <taxon>Euteleostomi</taxon>
        <taxon>Mammalia</taxon>
        <taxon>Eutheria</taxon>
        <taxon>Euarchontoglires</taxon>
        <taxon>Primates</taxon>
        <taxon>Haplorrhini</taxon>
        <taxon>Platyrrhini</taxon>
        <taxon>Cebidae</taxon>
        <taxon>Callitrichinae</taxon>
        <taxon>Saguinus</taxon>
    </lineage>
</organism>
<name>A0ABQ9UG80_SAGOE</name>
<keyword evidence="3" id="KW-1185">Reference proteome</keyword>
<evidence type="ECO:0000256" key="1">
    <source>
        <dbReference type="SAM" id="MobiDB-lite"/>
    </source>
</evidence>